<name>A0AA35W8X4_GEOBA</name>
<evidence type="ECO:0000313" key="1">
    <source>
        <dbReference type="EMBL" id="CAI8003295.1"/>
    </source>
</evidence>
<keyword evidence="2" id="KW-1185">Reference proteome</keyword>
<reference evidence="1" key="1">
    <citation type="submission" date="2023-03" db="EMBL/GenBank/DDBJ databases">
        <authorList>
            <person name="Steffen K."/>
            <person name="Cardenas P."/>
        </authorList>
    </citation>
    <scope>NUCLEOTIDE SEQUENCE</scope>
</reference>
<organism evidence="1 2">
    <name type="scientific">Geodia barretti</name>
    <name type="common">Barrett's horny sponge</name>
    <dbReference type="NCBI Taxonomy" id="519541"/>
    <lineage>
        <taxon>Eukaryota</taxon>
        <taxon>Metazoa</taxon>
        <taxon>Porifera</taxon>
        <taxon>Demospongiae</taxon>
        <taxon>Heteroscleromorpha</taxon>
        <taxon>Tetractinellida</taxon>
        <taxon>Astrophorina</taxon>
        <taxon>Geodiidae</taxon>
        <taxon>Geodia</taxon>
    </lineage>
</organism>
<dbReference type="Proteomes" id="UP001174909">
    <property type="component" value="Unassembled WGS sequence"/>
</dbReference>
<gene>
    <name evidence="1" type="ORF">GBAR_LOCUS3609</name>
</gene>
<evidence type="ECO:0000313" key="2">
    <source>
        <dbReference type="Proteomes" id="UP001174909"/>
    </source>
</evidence>
<dbReference type="InterPro" id="IPR001753">
    <property type="entry name" value="Enoyl-CoA_hydra/iso"/>
</dbReference>
<dbReference type="InterPro" id="IPR029045">
    <property type="entry name" value="ClpP/crotonase-like_dom_sf"/>
</dbReference>
<dbReference type="GO" id="GO:0005739">
    <property type="term" value="C:mitochondrion"/>
    <property type="evidence" value="ECO:0007669"/>
    <property type="project" value="TreeGrafter"/>
</dbReference>
<protein>
    <submittedName>
        <fullName evidence="1">Probable enoyl-CoA hydratase echA8</fullName>
    </submittedName>
</protein>
<dbReference type="PANTHER" id="PTHR11941">
    <property type="entry name" value="ENOYL-COA HYDRATASE-RELATED"/>
    <property type="match status" value="1"/>
</dbReference>
<dbReference type="Pfam" id="PF00378">
    <property type="entry name" value="ECH_1"/>
    <property type="match status" value="1"/>
</dbReference>
<dbReference type="EMBL" id="CASHTH010000514">
    <property type="protein sequence ID" value="CAI8003295.1"/>
    <property type="molecule type" value="Genomic_DNA"/>
</dbReference>
<accession>A0AA35W8X4</accession>
<comment type="caution">
    <text evidence="1">The sequence shown here is derived from an EMBL/GenBank/DDBJ whole genome shotgun (WGS) entry which is preliminary data.</text>
</comment>
<dbReference type="AlphaFoldDB" id="A0AA35W8X4"/>
<dbReference type="GO" id="GO:0006635">
    <property type="term" value="P:fatty acid beta-oxidation"/>
    <property type="evidence" value="ECO:0007669"/>
    <property type="project" value="TreeGrafter"/>
</dbReference>
<dbReference type="Gene3D" id="3.90.226.10">
    <property type="entry name" value="2-enoyl-CoA Hydratase, Chain A, domain 1"/>
    <property type="match status" value="1"/>
</dbReference>
<dbReference type="SUPFAM" id="SSF52096">
    <property type="entry name" value="ClpP/crotonase"/>
    <property type="match status" value="1"/>
</dbReference>
<dbReference type="PANTHER" id="PTHR11941:SF173">
    <property type="entry name" value="3-HYDROXYBUTYRYL-COA DEHYDRATASE-LIKE PROTEIN, MITOCHONDRIAL"/>
    <property type="match status" value="1"/>
</dbReference>
<dbReference type="CDD" id="cd06558">
    <property type="entry name" value="crotonase-like"/>
    <property type="match status" value="1"/>
</dbReference>
<proteinExistence type="predicted"/>
<sequence>MAFETLLYDEQDGVGYLTLNRPDKLNALSQTLMAEFREALEGIEANPDVRVIILTGAGRAFSAGFDIESEAGGPDGEPLSVDGRRSRLRYSIETFLMVWNLSKPVIAAVNGYALGGACELVQVCDVKIASDRAMLGEPEIRLGYGAPFLITPYSVNLAMAKEMMLTGDIVDAHEAARLGMVNRVVPHDDLLAECQRVAHKIRNIPAIGIKTTKISVNRALESAGFLSALNHNLELMTQFDTADTPEQAEFSRIRAEQGLRAALAWNRARFE</sequence>